<dbReference type="PROSITE" id="PS00893">
    <property type="entry name" value="NUDIX_BOX"/>
    <property type="match status" value="1"/>
</dbReference>
<dbReference type="Proteomes" id="UP001576784">
    <property type="component" value="Unassembled WGS sequence"/>
</dbReference>
<dbReference type="EMBL" id="JBHFNR010000045">
    <property type="protein sequence ID" value="MFB2892669.1"/>
    <property type="molecule type" value="Genomic_DNA"/>
</dbReference>
<dbReference type="CDD" id="cd18882">
    <property type="entry name" value="NUDIX_Hydrolase"/>
    <property type="match status" value="1"/>
</dbReference>
<dbReference type="RefSeq" id="WP_413262341.1">
    <property type="nucleotide sequence ID" value="NZ_JBHFNR010000045.1"/>
</dbReference>
<keyword evidence="5" id="KW-1185">Reference proteome</keyword>
<evidence type="ECO:0000259" key="3">
    <source>
        <dbReference type="PROSITE" id="PS51462"/>
    </source>
</evidence>
<evidence type="ECO:0000256" key="1">
    <source>
        <dbReference type="ARBA" id="ARBA00005582"/>
    </source>
</evidence>
<dbReference type="Gene3D" id="3.90.79.10">
    <property type="entry name" value="Nucleoside Triphosphate Pyrophosphohydrolase"/>
    <property type="match status" value="1"/>
</dbReference>
<protein>
    <submittedName>
        <fullName evidence="4">NUDIX domain-containing protein</fullName>
    </submittedName>
</protein>
<dbReference type="PROSITE" id="PS51462">
    <property type="entry name" value="NUDIX"/>
    <property type="match status" value="1"/>
</dbReference>
<organism evidence="4 5">
    <name type="scientific">Floridaenema flaviceps BLCC-F50</name>
    <dbReference type="NCBI Taxonomy" id="3153642"/>
    <lineage>
        <taxon>Bacteria</taxon>
        <taxon>Bacillati</taxon>
        <taxon>Cyanobacteriota</taxon>
        <taxon>Cyanophyceae</taxon>
        <taxon>Oscillatoriophycideae</taxon>
        <taxon>Aerosakkonematales</taxon>
        <taxon>Aerosakkonemataceae</taxon>
        <taxon>Floridanema</taxon>
        <taxon>Floridanema flaviceps</taxon>
    </lineage>
</organism>
<name>A0ABV4XP03_9CYAN</name>
<gene>
    <name evidence="4" type="ORF">ACE1CI_06970</name>
</gene>
<evidence type="ECO:0000313" key="4">
    <source>
        <dbReference type="EMBL" id="MFB2892669.1"/>
    </source>
</evidence>
<evidence type="ECO:0000256" key="2">
    <source>
        <dbReference type="ARBA" id="ARBA00022801"/>
    </source>
</evidence>
<comment type="similarity">
    <text evidence="1">Belongs to the Nudix hydrolase family.</text>
</comment>
<evidence type="ECO:0000313" key="5">
    <source>
        <dbReference type="Proteomes" id="UP001576784"/>
    </source>
</evidence>
<sequence length="149" mass="16959">MNTKLVHVAVAILYRNGKYLMQLRDNIPTIVYPGYWAFFGGHIEPDEPPDIAVQRELKEEIGYVPSVLHHFRNYQDPNVVRHVFHGELTVELNDLVLGEGWDMGLLSVADIQRGNCYSEIAGEVRPLGVPHQRILLDFVESQIGVIQNQ</sequence>
<dbReference type="PANTHER" id="PTHR43736:SF1">
    <property type="entry name" value="DIHYDRONEOPTERIN TRIPHOSPHATE DIPHOSPHATASE"/>
    <property type="match status" value="1"/>
</dbReference>
<dbReference type="InterPro" id="IPR020084">
    <property type="entry name" value="NUDIX_hydrolase_CS"/>
</dbReference>
<proteinExistence type="inferred from homology"/>
<dbReference type="Pfam" id="PF00293">
    <property type="entry name" value="NUDIX"/>
    <property type="match status" value="1"/>
</dbReference>
<dbReference type="SUPFAM" id="SSF55811">
    <property type="entry name" value="Nudix"/>
    <property type="match status" value="1"/>
</dbReference>
<reference evidence="4 5" key="1">
    <citation type="submission" date="2024-09" db="EMBL/GenBank/DDBJ databases">
        <title>Floridaenema gen nov. (Aerosakkonemataceae, Aerosakkonematales ord. nov., Cyanobacteria) from benthic tropical and subtropical fresh waters, with the description of four new species.</title>
        <authorList>
            <person name="Moretto J.A."/>
            <person name="Berthold D.E."/>
            <person name="Lefler F.W."/>
            <person name="Huang I.-S."/>
            <person name="Laughinghouse H. IV."/>
        </authorList>
    </citation>
    <scope>NUCLEOTIDE SEQUENCE [LARGE SCALE GENOMIC DNA]</scope>
    <source>
        <strain evidence="4 5">BLCC-F50</strain>
    </source>
</reference>
<comment type="caution">
    <text evidence="4">The sequence shown here is derived from an EMBL/GenBank/DDBJ whole genome shotgun (WGS) entry which is preliminary data.</text>
</comment>
<dbReference type="InterPro" id="IPR015797">
    <property type="entry name" value="NUDIX_hydrolase-like_dom_sf"/>
</dbReference>
<dbReference type="PANTHER" id="PTHR43736">
    <property type="entry name" value="ADP-RIBOSE PYROPHOSPHATASE"/>
    <property type="match status" value="1"/>
</dbReference>
<dbReference type="InterPro" id="IPR000086">
    <property type="entry name" value="NUDIX_hydrolase_dom"/>
</dbReference>
<accession>A0ABV4XP03</accession>
<feature type="domain" description="Nudix hydrolase" evidence="3">
    <location>
        <begin position="4"/>
        <end position="129"/>
    </location>
</feature>
<keyword evidence="2" id="KW-0378">Hydrolase</keyword>